<evidence type="ECO:0000256" key="1">
    <source>
        <dbReference type="ARBA" id="ARBA00022679"/>
    </source>
</evidence>
<dbReference type="PANTHER" id="PTHR43420">
    <property type="entry name" value="ACETYLTRANSFERASE"/>
    <property type="match status" value="1"/>
</dbReference>
<name>A0A9D2JA46_9FIRM</name>
<evidence type="ECO:0000256" key="2">
    <source>
        <dbReference type="ARBA" id="ARBA00023315"/>
    </source>
</evidence>
<reference evidence="4" key="1">
    <citation type="journal article" date="2021" name="PeerJ">
        <title>Extensive microbial diversity within the chicken gut microbiome revealed by metagenomics and culture.</title>
        <authorList>
            <person name="Gilroy R."/>
            <person name="Ravi A."/>
            <person name="Getino M."/>
            <person name="Pursley I."/>
            <person name="Horton D.L."/>
            <person name="Alikhan N.F."/>
            <person name="Baker D."/>
            <person name="Gharbi K."/>
            <person name="Hall N."/>
            <person name="Watson M."/>
            <person name="Adriaenssens E.M."/>
            <person name="Foster-Nyarko E."/>
            <person name="Jarju S."/>
            <person name="Secka A."/>
            <person name="Antonio M."/>
            <person name="Oren A."/>
            <person name="Chaudhuri R.R."/>
            <person name="La Ragione R."/>
            <person name="Hildebrand F."/>
            <person name="Pallen M.J."/>
        </authorList>
    </citation>
    <scope>NUCLEOTIDE SEQUENCE</scope>
    <source>
        <strain evidence="4">ChiSxjej1B13-11774</strain>
    </source>
</reference>
<dbReference type="InterPro" id="IPR050680">
    <property type="entry name" value="YpeA/RimI_acetyltransf"/>
</dbReference>
<protein>
    <submittedName>
        <fullName evidence="4">GNAT family N-acetyltransferase</fullName>
    </submittedName>
</protein>
<keyword evidence="2" id="KW-0012">Acyltransferase</keyword>
<reference evidence="4" key="2">
    <citation type="submission" date="2021-04" db="EMBL/GenBank/DDBJ databases">
        <authorList>
            <person name="Gilroy R."/>
        </authorList>
    </citation>
    <scope>NUCLEOTIDE SEQUENCE</scope>
    <source>
        <strain evidence="4">ChiSxjej1B13-11774</strain>
    </source>
</reference>
<dbReference type="Pfam" id="PF00583">
    <property type="entry name" value="Acetyltransf_1"/>
    <property type="match status" value="1"/>
</dbReference>
<dbReference type="PROSITE" id="PS51186">
    <property type="entry name" value="GNAT"/>
    <property type="match status" value="1"/>
</dbReference>
<dbReference type="AlphaFoldDB" id="A0A9D2JA46"/>
<dbReference type="EMBL" id="DXBP01000006">
    <property type="protein sequence ID" value="HIZ41244.1"/>
    <property type="molecule type" value="Genomic_DNA"/>
</dbReference>
<dbReference type="Gene3D" id="3.40.630.30">
    <property type="match status" value="1"/>
</dbReference>
<proteinExistence type="predicted"/>
<dbReference type="InterPro" id="IPR000182">
    <property type="entry name" value="GNAT_dom"/>
</dbReference>
<evidence type="ECO:0000313" key="4">
    <source>
        <dbReference type="EMBL" id="HIZ41244.1"/>
    </source>
</evidence>
<evidence type="ECO:0000313" key="5">
    <source>
        <dbReference type="Proteomes" id="UP000824048"/>
    </source>
</evidence>
<organism evidence="4 5">
    <name type="scientific">Candidatus Gemmiger excrementigallinarum</name>
    <dbReference type="NCBI Taxonomy" id="2838609"/>
    <lineage>
        <taxon>Bacteria</taxon>
        <taxon>Bacillati</taxon>
        <taxon>Bacillota</taxon>
        <taxon>Clostridia</taxon>
        <taxon>Eubacteriales</taxon>
        <taxon>Gemmiger</taxon>
    </lineage>
</organism>
<dbReference type="SUPFAM" id="SSF55729">
    <property type="entry name" value="Acyl-CoA N-acyltransferases (Nat)"/>
    <property type="match status" value="1"/>
</dbReference>
<keyword evidence="1" id="KW-0808">Transferase</keyword>
<dbReference type="InterPro" id="IPR016181">
    <property type="entry name" value="Acyl_CoA_acyltransferase"/>
</dbReference>
<accession>A0A9D2JA46</accession>
<gene>
    <name evidence="4" type="ORF">H9811_01640</name>
</gene>
<dbReference type="GO" id="GO:0016747">
    <property type="term" value="F:acyltransferase activity, transferring groups other than amino-acyl groups"/>
    <property type="evidence" value="ECO:0007669"/>
    <property type="project" value="InterPro"/>
</dbReference>
<feature type="domain" description="N-acetyltransferase" evidence="3">
    <location>
        <begin position="2"/>
        <end position="144"/>
    </location>
</feature>
<dbReference type="CDD" id="cd04301">
    <property type="entry name" value="NAT_SF"/>
    <property type="match status" value="1"/>
</dbReference>
<sequence>MIRLIDVNPENWRLRLNVAKAQEKYVADKTVIMARAYAYRSRRSRAFFIYDEEIPIGMGLYYDCPERVSYDISQIFIDERYQGRGYGKAAMQLLLDEMKLDGKYKKVMLCYIAGNDIAQNMYKQLGFVEIGRDEDEIIMEMTLPDDKFESNLWSVL</sequence>
<evidence type="ECO:0000259" key="3">
    <source>
        <dbReference type="PROSITE" id="PS51186"/>
    </source>
</evidence>
<dbReference type="Proteomes" id="UP000824048">
    <property type="component" value="Unassembled WGS sequence"/>
</dbReference>
<comment type="caution">
    <text evidence="4">The sequence shown here is derived from an EMBL/GenBank/DDBJ whole genome shotgun (WGS) entry which is preliminary data.</text>
</comment>
<dbReference type="PANTHER" id="PTHR43420:SF47">
    <property type="entry name" value="N-ACETYLTRANSFERASE DOMAIN-CONTAINING PROTEIN"/>
    <property type="match status" value="1"/>
</dbReference>